<dbReference type="PANTHER" id="PTHR47379:SF3">
    <property type="entry name" value="SIALYLTRANSFERASE-LIKE PROTEIN 2"/>
    <property type="match status" value="1"/>
</dbReference>
<evidence type="ECO:0000313" key="12">
    <source>
        <dbReference type="Proteomes" id="UP000824890"/>
    </source>
</evidence>
<dbReference type="Pfam" id="PF00777">
    <property type="entry name" value="Glyco_transf_29"/>
    <property type="match status" value="1"/>
</dbReference>
<evidence type="ECO:0000256" key="7">
    <source>
        <dbReference type="ARBA" id="ARBA00022989"/>
    </source>
</evidence>
<proteinExistence type="inferred from homology"/>
<keyword evidence="12" id="KW-1185">Reference proteome</keyword>
<name>A0ABQ8BE49_BRANA</name>
<keyword evidence="7" id="KW-1133">Transmembrane helix</keyword>
<dbReference type="CDD" id="cd19952">
    <property type="entry name" value="GT29"/>
    <property type="match status" value="1"/>
</dbReference>
<evidence type="ECO:0008006" key="13">
    <source>
        <dbReference type="Google" id="ProtNLM"/>
    </source>
</evidence>
<keyword evidence="10" id="KW-0325">Glycoprotein</keyword>
<feature type="non-terminal residue" evidence="11">
    <location>
        <position position="1"/>
    </location>
</feature>
<comment type="similarity">
    <text evidence="2">Belongs to the glycosyltransferase 29 family.</text>
</comment>
<comment type="subcellular location">
    <subcellularLocation>
        <location evidence="1">Golgi apparatus membrane</location>
        <topology evidence="1">Single-pass type II membrane protein</topology>
    </subcellularLocation>
</comment>
<keyword evidence="8" id="KW-0333">Golgi apparatus</keyword>
<keyword evidence="6" id="KW-0735">Signal-anchor</keyword>
<evidence type="ECO:0000256" key="8">
    <source>
        <dbReference type="ARBA" id="ARBA00023034"/>
    </source>
</evidence>
<keyword evidence="5" id="KW-0812">Transmembrane</keyword>
<dbReference type="EMBL" id="JAGKQM010000011">
    <property type="protein sequence ID" value="KAH0903091.1"/>
    <property type="molecule type" value="Genomic_DNA"/>
</dbReference>
<evidence type="ECO:0000256" key="5">
    <source>
        <dbReference type="ARBA" id="ARBA00022692"/>
    </source>
</evidence>
<accession>A0ABQ8BE49</accession>
<dbReference type="Proteomes" id="UP000824890">
    <property type="component" value="Unassembled WGS sequence"/>
</dbReference>
<dbReference type="PANTHER" id="PTHR47379">
    <property type="entry name" value="SIALYLTRANSFERASE-LIKE PROTEIN 2"/>
    <property type="match status" value="1"/>
</dbReference>
<dbReference type="Gene3D" id="3.90.1480.20">
    <property type="entry name" value="Glycosyl transferase family 29"/>
    <property type="match status" value="1"/>
</dbReference>
<evidence type="ECO:0000256" key="4">
    <source>
        <dbReference type="ARBA" id="ARBA00022679"/>
    </source>
</evidence>
<reference evidence="11 12" key="1">
    <citation type="submission" date="2021-05" db="EMBL/GenBank/DDBJ databases">
        <title>Genome Assembly of Synthetic Allotetraploid Brassica napus Reveals Homoeologous Exchanges between Subgenomes.</title>
        <authorList>
            <person name="Davis J.T."/>
        </authorList>
    </citation>
    <scope>NUCLEOTIDE SEQUENCE [LARGE SCALE GENOMIC DNA]</scope>
    <source>
        <strain evidence="12">cv. Da-Ae</strain>
        <tissue evidence="11">Seedling</tissue>
    </source>
</reference>
<evidence type="ECO:0000256" key="6">
    <source>
        <dbReference type="ARBA" id="ARBA00022968"/>
    </source>
</evidence>
<evidence type="ECO:0000256" key="9">
    <source>
        <dbReference type="ARBA" id="ARBA00023136"/>
    </source>
</evidence>
<evidence type="ECO:0000256" key="2">
    <source>
        <dbReference type="ARBA" id="ARBA00006003"/>
    </source>
</evidence>
<keyword evidence="3" id="KW-0328">Glycosyltransferase</keyword>
<evidence type="ECO:0000256" key="1">
    <source>
        <dbReference type="ARBA" id="ARBA00004323"/>
    </source>
</evidence>
<gene>
    <name evidence="11" type="ORF">HID58_042594</name>
</gene>
<keyword evidence="9" id="KW-0472">Membrane</keyword>
<sequence>AAFCLIKKLFAIDKAAGPSFLLGTNIEAAIANPFSGIGGAGARRRRDKLSTYFHESTAGIEEEKPYESNPLDVATSLALSNSTVVEVVSSRRSSLSLINLFAPEKAEDDDPFTPTWRGLSRGEKTLRSGLDLVTKAAHTSDVSELSQSRDWPDEPLIFLWWLSPVTPRAPATTRHLYKSGMSFSTLKLFDKFTKALSPVLDLKPIEFCCYSPCIWKHPAKIRISLVKIKIMCMMSDEQEKFKWSSPTPQLCFGCTVCVNVSCLSVATKSMEEATKSVWNLTEILLKFINFSPLDFSFMERSSQTSSCQGQERSFFHSSSFMVRALPPISLPQGGDTSLVSNPRPFSSTLSASQISVSIYTHSIVAPTVDPCRGVAVPAERSPEVRRIALRNRCQNKSLCVEKLSLVLPETLPYFPRQFGRCAVIGNSGDLLKTKFGKEIDTYDAVLRENGAPIQNYKEYVGEKSTFRLLNRGSAKALDKVVELDEKKQEVLLIKTTIHDIMNKIIREVPINNPVYLNAWCFIGSAAKGTGLKALEFALSTCDSVDMYGFTVDPGYKEWTRYFSESRQGHTPFHGRAYYQMTECLGLIKIHSPMRADPNRVVKWVPSRNTIRSAIISAEKLLRRVGAGSADPLASCSIVKKRSKNERAMVSRLRKPVREHQKFVRSTTITNTGSVDDD</sequence>
<keyword evidence="4" id="KW-0808">Transferase</keyword>
<dbReference type="InterPro" id="IPR001675">
    <property type="entry name" value="Glyco_trans_29"/>
</dbReference>
<comment type="caution">
    <text evidence="11">The sequence shown here is derived from an EMBL/GenBank/DDBJ whole genome shotgun (WGS) entry which is preliminary data.</text>
</comment>
<protein>
    <recommendedName>
        <fullName evidence="13">Sialyltransferase-like protein 2</fullName>
    </recommendedName>
</protein>
<dbReference type="InterPro" id="IPR038578">
    <property type="entry name" value="GT29-like_sf"/>
</dbReference>
<evidence type="ECO:0000313" key="11">
    <source>
        <dbReference type="EMBL" id="KAH0903091.1"/>
    </source>
</evidence>
<organism evidence="11 12">
    <name type="scientific">Brassica napus</name>
    <name type="common">Rape</name>
    <dbReference type="NCBI Taxonomy" id="3708"/>
    <lineage>
        <taxon>Eukaryota</taxon>
        <taxon>Viridiplantae</taxon>
        <taxon>Streptophyta</taxon>
        <taxon>Embryophyta</taxon>
        <taxon>Tracheophyta</taxon>
        <taxon>Spermatophyta</taxon>
        <taxon>Magnoliopsida</taxon>
        <taxon>eudicotyledons</taxon>
        <taxon>Gunneridae</taxon>
        <taxon>Pentapetalae</taxon>
        <taxon>rosids</taxon>
        <taxon>malvids</taxon>
        <taxon>Brassicales</taxon>
        <taxon>Brassicaceae</taxon>
        <taxon>Brassiceae</taxon>
        <taxon>Brassica</taxon>
    </lineage>
</organism>
<evidence type="ECO:0000256" key="3">
    <source>
        <dbReference type="ARBA" id="ARBA00022676"/>
    </source>
</evidence>
<evidence type="ECO:0000256" key="10">
    <source>
        <dbReference type="ARBA" id="ARBA00023180"/>
    </source>
</evidence>